<feature type="region of interest" description="Disordered" evidence="9">
    <location>
        <begin position="732"/>
        <end position="754"/>
    </location>
</feature>
<dbReference type="Gene3D" id="1.20.1250.20">
    <property type="entry name" value="MFS general substrate transporter like domains"/>
    <property type="match status" value="1"/>
</dbReference>
<dbReference type="PANTHER" id="PTHR10686">
    <property type="entry name" value="FOLATE TRANSPORTER"/>
    <property type="match status" value="1"/>
</dbReference>
<evidence type="ECO:0000256" key="6">
    <source>
        <dbReference type="ARBA" id="ARBA00022989"/>
    </source>
</evidence>
<feature type="transmembrane region" description="Helical" evidence="10">
    <location>
        <begin position="164"/>
        <end position="183"/>
    </location>
</feature>
<feature type="transmembrane region" description="Helical" evidence="10">
    <location>
        <begin position="357"/>
        <end position="381"/>
    </location>
</feature>
<keyword evidence="8" id="KW-0325">Glycoprotein</keyword>
<dbReference type="Gene3D" id="3.10.100.10">
    <property type="entry name" value="Mannose-Binding Protein A, subunit A"/>
    <property type="match status" value="1"/>
</dbReference>
<dbReference type="GO" id="GO:0005542">
    <property type="term" value="F:folic acid binding"/>
    <property type="evidence" value="ECO:0007669"/>
    <property type="project" value="UniProtKB-KW"/>
</dbReference>
<dbReference type="InterPro" id="IPR002666">
    <property type="entry name" value="Folate_carrier"/>
</dbReference>
<dbReference type="Pfam" id="PF00059">
    <property type="entry name" value="Lectin_C"/>
    <property type="match status" value="1"/>
</dbReference>
<organism evidence="12 13">
    <name type="scientific">Caenorhabditis briggsae</name>
    <dbReference type="NCBI Taxonomy" id="6238"/>
    <lineage>
        <taxon>Eukaryota</taxon>
        <taxon>Metazoa</taxon>
        <taxon>Ecdysozoa</taxon>
        <taxon>Nematoda</taxon>
        <taxon>Chromadorea</taxon>
        <taxon>Rhabditida</taxon>
        <taxon>Rhabditina</taxon>
        <taxon>Rhabditomorpha</taxon>
        <taxon>Rhabditoidea</taxon>
        <taxon>Rhabditidae</taxon>
        <taxon>Peloderinae</taxon>
        <taxon>Caenorhabditis</taxon>
    </lineage>
</organism>
<dbReference type="InterPro" id="IPR036259">
    <property type="entry name" value="MFS_trans_sf"/>
</dbReference>
<dbReference type="Pfam" id="PF01770">
    <property type="entry name" value="Folate_carrier"/>
    <property type="match status" value="1"/>
</dbReference>
<feature type="transmembrane region" description="Helical" evidence="10">
    <location>
        <begin position="102"/>
        <end position="119"/>
    </location>
</feature>
<name>A0AAE9F2X2_CAEBR</name>
<comment type="subcellular location">
    <subcellularLocation>
        <location evidence="1">Membrane</location>
        <topology evidence="1">Multi-pass membrane protein</topology>
    </subcellularLocation>
</comment>
<evidence type="ECO:0000313" key="12">
    <source>
        <dbReference type="EMBL" id="UMM33293.1"/>
    </source>
</evidence>
<keyword evidence="13" id="KW-1185">Reference proteome</keyword>
<evidence type="ECO:0000259" key="11">
    <source>
        <dbReference type="PROSITE" id="PS50041"/>
    </source>
</evidence>
<dbReference type="GO" id="GO:0016020">
    <property type="term" value="C:membrane"/>
    <property type="evidence" value="ECO:0007669"/>
    <property type="project" value="UniProtKB-SubCell"/>
</dbReference>
<comment type="similarity">
    <text evidence="2">Belongs to the reduced folate carrier (RFC) transporter (TC 2.A.48) family.</text>
</comment>
<evidence type="ECO:0000256" key="7">
    <source>
        <dbReference type="ARBA" id="ARBA00023136"/>
    </source>
</evidence>
<protein>
    <recommendedName>
        <fullName evidence="11">C-type lectin domain-containing protein</fullName>
    </recommendedName>
</protein>
<evidence type="ECO:0000256" key="9">
    <source>
        <dbReference type="SAM" id="MobiDB-lite"/>
    </source>
</evidence>
<dbReference type="CDD" id="cd00037">
    <property type="entry name" value="CLECT"/>
    <property type="match status" value="1"/>
</dbReference>
<accession>A0AAE9F2X2</accession>
<dbReference type="SUPFAM" id="SSF103473">
    <property type="entry name" value="MFS general substrate transporter"/>
    <property type="match status" value="1"/>
</dbReference>
<proteinExistence type="inferred from homology"/>
<dbReference type="GO" id="GO:0090482">
    <property type="term" value="F:vitamin transmembrane transporter activity"/>
    <property type="evidence" value="ECO:0007669"/>
    <property type="project" value="InterPro"/>
</dbReference>
<dbReference type="NCBIfam" id="TIGR00806">
    <property type="entry name" value="rfc"/>
    <property type="match status" value="1"/>
</dbReference>
<evidence type="ECO:0000256" key="8">
    <source>
        <dbReference type="ARBA" id="ARBA00023180"/>
    </source>
</evidence>
<keyword evidence="3" id="KW-0813">Transport</keyword>
<evidence type="ECO:0000256" key="3">
    <source>
        <dbReference type="ARBA" id="ARBA00022448"/>
    </source>
</evidence>
<dbReference type="SUPFAM" id="SSF56436">
    <property type="entry name" value="C-type lectin-like"/>
    <property type="match status" value="1"/>
</dbReference>
<dbReference type="PANTHER" id="PTHR10686:SF14">
    <property type="entry name" value="FOLATE-LIKE TRANSPORTER 2"/>
    <property type="match status" value="1"/>
</dbReference>
<dbReference type="PROSITE" id="PS50041">
    <property type="entry name" value="C_TYPE_LECTIN_2"/>
    <property type="match status" value="1"/>
</dbReference>
<feature type="transmembrane region" description="Helical" evidence="10">
    <location>
        <begin position="131"/>
        <end position="152"/>
    </location>
</feature>
<evidence type="ECO:0000256" key="10">
    <source>
        <dbReference type="SAM" id="Phobius"/>
    </source>
</evidence>
<feature type="domain" description="C-type lectin" evidence="11">
    <location>
        <begin position="468"/>
        <end position="583"/>
    </location>
</feature>
<feature type="transmembrane region" description="Helical" evidence="10">
    <location>
        <begin position="46"/>
        <end position="64"/>
    </location>
</feature>
<evidence type="ECO:0000256" key="1">
    <source>
        <dbReference type="ARBA" id="ARBA00004141"/>
    </source>
</evidence>
<evidence type="ECO:0000256" key="5">
    <source>
        <dbReference type="ARBA" id="ARBA00022954"/>
    </source>
</evidence>
<keyword evidence="5" id="KW-0290">Folate-binding</keyword>
<keyword evidence="7 10" id="KW-0472">Membrane</keyword>
<dbReference type="InterPro" id="IPR016186">
    <property type="entry name" value="C-type_lectin-like/link_sf"/>
</dbReference>
<gene>
    <name evidence="12" type="ORF">L5515_006831</name>
</gene>
<sequence>MEQWKGMVLICLYGAVKEFRPTEPYMYEYQHTVLNMSEHTLNSQVYPIWTYSYLITLIPAFLLTDVFLYNPLLVFEAFSYFLCWIIFVFGKSLWSQQVLELIYGWATATEIAYFAYIYVKVPKSDYKSATAFTRAALLVGRFLAYALAQLLIGMNWSSYQTLNIISLVAMSIAVFLALILPKVGWKEAYEKKLETHDIQGDLKEIVNQSSYTDYLRLFFVELRHNLLAIYCNPLILKWSVWSALSSCIFYQVTNYTQTLWGTLPANENKFNGITEALVPLLGIPADLITRQLNVNWNKWGDLLLAVGSVLQAGLLFWMSQSNHIVVLYLSYIFYRVIYQLTTTIAQSTLAFSLDSRLFGLLFGINTFVALALQSVLTAVVIDWQKLEIRPQFVVYSCYHLVVAVGFGFIFAVWAGRRFFKTIDEKPTTPSDWTLIRASLKGEMFRLVLALVFVSTVAGQCNRQSDQYIGDLCYTVSNLKLKFVDAESACNQNGENLAVIHTTLQANFLAYMVRADTSSSVGEFWIGLSRSSLNSRFQWDDGTTMSWSNFDSNIPKSQLFVAESTSNGKWQTLDGQQALYFVCSYRPGNVNPTPTPSGNNTDNGFTTGYPVSYPAGNGTDFPVSWPYFNGTDSPVSWPAWNSTDYPFSNSTGYPVSWPSFNGTDYPWSGNSTDFPFFGNSTGYPVSYQAGNSTDLPSFGNSTEYPTSGNSTGYPVSYPSGNGTDVPVSYPAGNGTDYEPTGYPVSVPPGGRAARL</sequence>
<reference evidence="12 13" key="1">
    <citation type="submission" date="2022-04" db="EMBL/GenBank/DDBJ databases">
        <title>Chromosome-level reference genomes for two strains of Caenorhabditis briggsae: an improved platform for comparative genomics.</title>
        <authorList>
            <person name="Stevens L."/>
            <person name="Andersen E."/>
        </authorList>
    </citation>
    <scope>NUCLEOTIDE SEQUENCE [LARGE SCALE GENOMIC DNA]</scope>
    <source>
        <strain evidence="12">VX34</strain>
        <tissue evidence="12">Whole-organism</tissue>
    </source>
</reference>
<dbReference type="SMART" id="SM00034">
    <property type="entry name" value="CLECT"/>
    <property type="match status" value="1"/>
</dbReference>
<evidence type="ECO:0000313" key="13">
    <source>
        <dbReference type="Proteomes" id="UP000829354"/>
    </source>
</evidence>
<dbReference type="InterPro" id="IPR001304">
    <property type="entry name" value="C-type_lectin-like"/>
</dbReference>
<feature type="transmembrane region" description="Helical" evidence="10">
    <location>
        <begin position="324"/>
        <end position="345"/>
    </location>
</feature>
<dbReference type="Proteomes" id="UP000829354">
    <property type="component" value="Chromosome V"/>
</dbReference>
<feature type="transmembrane region" description="Helical" evidence="10">
    <location>
        <begin position="393"/>
        <end position="415"/>
    </location>
</feature>
<keyword evidence="4 10" id="KW-0812">Transmembrane</keyword>
<keyword evidence="6 10" id="KW-1133">Transmembrane helix</keyword>
<dbReference type="EMBL" id="CP092624">
    <property type="protein sequence ID" value="UMM33293.1"/>
    <property type="molecule type" value="Genomic_DNA"/>
</dbReference>
<dbReference type="InterPro" id="IPR016187">
    <property type="entry name" value="CTDL_fold"/>
</dbReference>
<evidence type="ECO:0000256" key="4">
    <source>
        <dbReference type="ARBA" id="ARBA00022692"/>
    </source>
</evidence>
<dbReference type="FunFam" id="1.20.1250.20:FF:000298">
    <property type="entry name" value="Thiamine transporter"/>
    <property type="match status" value="1"/>
</dbReference>
<feature type="transmembrane region" description="Helical" evidence="10">
    <location>
        <begin position="71"/>
        <end position="90"/>
    </location>
</feature>
<dbReference type="AlphaFoldDB" id="A0AAE9F2X2"/>
<evidence type="ECO:0000256" key="2">
    <source>
        <dbReference type="ARBA" id="ARBA00005773"/>
    </source>
</evidence>